<organism evidence="1 2">
    <name type="scientific">Aspergillus ruber (strain CBS 135680)</name>
    <dbReference type="NCBI Taxonomy" id="1388766"/>
    <lineage>
        <taxon>Eukaryota</taxon>
        <taxon>Fungi</taxon>
        <taxon>Dikarya</taxon>
        <taxon>Ascomycota</taxon>
        <taxon>Pezizomycotina</taxon>
        <taxon>Eurotiomycetes</taxon>
        <taxon>Eurotiomycetidae</taxon>
        <taxon>Eurotiales</taxon>
        <taxon>Aspergillaceae</taxon>
        <taxon>Aspergillus</taxon>
        <taxon>Aspergillus subgen. Aspergillus</taxon>
    </lineage>
</organism>
<protein>
    <submittedName>
        <fullName evidence="1">Uncharacterized protein</fullName>
    </submittedName>
</protein>
<dbReference type="Proteomes" id="UP000019804">
    <property type="component" value="Unassembled WGS sequence"/>
</dbReference>
<evidence type="ECO:0000313" key="2">
    <source>
        <dbReference type="Proteomes" id="UP000019804"/>
    </source>
</evidence>
<dbReference type="GeneID" id="63696259"/>
<dbReference type="OrthoDB" id="425354at2759"/>
<dbReference type="PANTHER" id="PTHR38115">
    <property type="entry name" value="LIPOCALIN-LIKE DOMAIN-CONTAINING PROTEIN"/>
    <property type="match status" value="1"/>
</dbReference>
<gene>
    <name evidence="1" type="ORF">EURHEDRAFT_409630</name>
</gene>
<dbReference type="RefSeq" id="XP_040641089.1">
    <property type="nucleotide sequence ID" value="XM_040781135.1"/>
</dbReference>
<evidence type="ECO:0000313" key="1">
    <source>
        <dbReference type="EMBL" id="EYE97401.1"/>
    </source>
</evidence>
<keyword evidence="2" id="KW-1185">Reference proteome</keyword>
<dbReference type="AlphaFoldDB" id="A0A017SKU2"/>
<dbReference type="EMBL" id="KK088415">
    <property type="protein sequence ID" value="EYE97401.1"/>
    <property type="molecule type" value="Genomic_DNA"/>
</dbReference>
<reference evidence="2" key="1">
    <citation type="journal article" date="2014" name="Nat. Commun.">
        <title>Genomic adaptations of the halophilic Dead Sea filamentous fungus Eurotium rubrum.</title>
        <authorList>
            <person name="Kis-Papo T."/>
            <person name="Weig A.R."/>
            <person name="Riley R."/>
            <person name="Persoh D."/>
            <person name="Salamov A."/>
            <person name="Sun H."/>
            <person name="Lipzen A."/>
            <person name="Wasser S.P."/>
            <person name="Rambold G."/>
            <person name="Grigoriev I.V."/>
            <person name="Nevo E."/>
        </authorList>
    </citation>
    <scope>NUCLEOTIDE SEQUENCE [LARGE SCALE GENOMIC DNA]</scope>
    <source>
        <strain evidence="2">CBS 135680</strain>
    </source>
</reference>
<dbReference type="HOGENOM" id="CLU_088979_1_0_1"/>
<dbReference type="PANTHER" id="PTHR38115:SF1">
    <property type="entry name" value="LIPOCALIN-LIKE DOMAIN-CONTAINING PROTEIN"/>
    <property type="match status" value="1"/>
</dbReference>
<dbReference type="InterPro" id="IPR053037">
    <property type="entry name" value="Pericyclase_pydY-like"/>
</dbReference>
<name>A0A017SKU2_ASPRC</name>
<accession>A0A017SKU2</accession>
<sequence>MASPSNVTIWNLSGKWMGNRSKSDDPEPSLKLQGIGWALRKAIICANPVVCISAYTSTQEKTPSTYIDTIFRTPVADILDARVLNWQKIKHTDFIFGSVNCQTTWIGGLVGEEGRTRPNIQGSIGDEKATKFLRGEILADGSKCDGFLVEERYGKEEALWIHTIDQHEDGHWMDETMWGFELINGERYHTRRVITMDNKTGRYELVRVVFLFIE</sequence>
<proteinExistence type="predicted"/>